<evidence type="ECO:0000256" key="5">
    <source>
        <dbReference type="ARBA" id="ARBA00023139"/>
    </source>
</evidence>
<evidence type="ECO:0000256" key="4">
    <source>
        <dbReference type="ARBA" id="ARBA00023136"/>
    </source>
</evidence>
<reference evidence="10 11" key="1">
    <citation type="submission" date="2021-08" db="EMBL/GenBank/DDBJ databases">
        <title>Comparative Genomics Analysis of the Genus Qipengyuania Reveals Extensive Genetic Diversity and Metabolic Versatility, Including the Description of Fifteen Novel Species.</title>
        <authorList>
            <person name="Liu Y."/>
        </authorList>
    </citation>
    <scope>NUCLEOTIDE SEQUENCE [LARGE SCALE GENOMIC DNA]</scope>
    <source>
        <strain evidence="10 11">6D47A</strain>
    </source>
</reference>
<dbReference type="RefSeq" id="WP_221558015.1">
    <property type="nucleotide sequence ID" value="NZ_JAIGNO010000005.1"/>
</dbReference>
<dbReference type="PANTHER" id="PTHR30046:SF2">
    <property type="entry name" value="YOP PROTEINS TRANSLOCATION LIPOPROTEIN J"/>
    <property type="match status" value="1"/>
</dbReference>
<dbReference type="EMBL" id="JAIGNO010000005">
    <property type="protein sequence ID" value="MBX7482752.1"/>
    <property type="molecule type" value="Genomic_DNA"/>
</dbReference>
<evidence type="ECO:0000259" key="9">
    <source>
        <dbReference type="Pfam" id="PF01514"/>
    </source>
</evidence>
<dbReference type="Pfam" id="PF01514">
    <property type="entry name" value="YscJ_FliF"/>
    <property type="match status" value="1"/>
</dbReference>
<protein>
    <recommendedName>
        <fullName evidence="8">Lipoprotein</fullName>
    </recommendedName>
</protein>
<keyword evidence="8" id="KW-1133">Transmembrane helix</keyword>
<keyword evidence="7 8" id="KW-0449">Lipoprotein</keyword>
<feature type="chain" id="PRO_5044964765" description="Lipoprotein" evidence="8">
    <location>
        <begin position="19"/>
        <end position="253"/>
    </location>
</feature>
<dbReference type="Gene3D" id="3.30.70.1530">
    <property type="entry name" value="Hypothetical protein rpa1041"/>
    <property type="match status" value="1"/>
</dbReference>
<evidence type="ECO:0000256" key="6">
    <source>
        <dbReference type="ARBA" id="ARBA00023237"/>
    </source>
</evidence>
<dbReference type="InterPro" id="IPR003282">
    <property type="entry name" value="T3SS_SctJ"/>
</dbReference>
<evidence type="ECO:0000256" key="1">
    <source>
        <dbReference type="ARBA" id="ARBA00004459"/>
    </source>
</evidence>
<keyword evidence="6 8" id="KW-0998">Cell outer membrane</keyword>
<feature type="transmembrane region" description="Helical" evidence="8">
    <location>
        <begin position="207"/>
        <end position="229"/>
    </location>
</feature>
<feature type="signal peptide" evidence="8">
    <location>
        <begin position="1"/>
        <end position="18"/>
    </location>
</feature>
<evidence type="ECO:0000256" key="3">
    <source>
        <dbReference type="ARBA" id="ARBA00022729"/>
    </source>
</evidence>
<evidence type="ECO:0000256" key="8">
    <source>
        <dbReference type="RuleBase" id="RU364102"/>
    </source>
</evidence>
<sequence>MTKRLCSLFPLAAALALAACGEQELHRELNEEQANAIVAALAENGIDANKSGGDEGTWTVGVADGDFAESVSILREQGLPGENFVSLGEVFEKEGFTSSPLEERARLIFGLSQELSQTVSAIDGVVQARVHLTLPEPDPLSNEAPPSSASVFVKYRPGFQVENQTGAIKTLVANSIEGISYDRVSVVMVPAAAPVAPPEADGLAPAGWMRVLVAVLAILLALAGGWRMWQVRRSRGKAGHSGSLATRFGRSDG</sequence>
<dbReference type="InterPro" id="IPR045851">
    <property type="entry name" value="AMP-bd_C_sf"/>
</dbReference>
<evidence type="ECO:0000256" key="7">
    <source>
        <dbReference type="ARBA" id="ARBA00023288"/>
    </source>
</evidence>
<keyword evidence="8" id="KW-0812">Transmembrane</keyword>
<dbReference type="PROSITE" id="PS51257">
    <property type="entry name" value="PROKAR_LIPOPROTEIN"/>
    <property type="match status" value="1"/>
</dbReference>
<dbReference type="InterPro" id="IPR006182">
    <property type="entry name" value="FliF_N_dom"/>
</dbReference>
<keyword evidence="5 8" id="KW-0564">Palmitate</keyword>
<keyword evidence="3 8" id="KW-0732">Signal</keyword>
<evidence type="ECO:0000256" key="2">
    <source>
        <dbReference type="ARBA" id="ARBA00009509"/>
    </source>
</evidence>
<dbReference type="Proteomes" id="UP000755104">
    <property type="component" value="Unassembled WGS sequence"/>
</dbReference>
<accession>A0ABS7J5Y9</accession>
<dbReference type="InterPro" id="IPR043427">
    <property type="entry name" value="YscJ/FliF"/>
</dbReference>
<dbReference type="PRINTS" id="PR01338">
    <property type="entry name" value="TYPE3OMKPROT"/>
</dbReference>
<organism evidence="10 11">
    <name type="scientific">Qipengyuania qiaonensis</name>
    <dbReference type="NCBI Taxonomy" id="2867240"/>
    <lineage>
        <taxon>Bacteria</taxon>
        <taxon>Pseudomonadati</taxon>
        <taxon>Pseudomonadota</taxon>
        <taxon>Alphaproteobacteria</taxon>
        <taxon>Sphingomonadales</taxon>
        <taxon>Erythrobacteraceae</taxon>
        <taxon>Qipengyuania</taxon>
    </lineage>
</organism>
<comment type="similarity">
    <text evidence="2 8">Belongs to the YscJ lipoprotein family.</text>
</comment>
<gene>
    <name evidence="10" type="primary">sctJ</name>
    <name evidence="10" type="ORF">K3174_09415</name>
</gene>
<evidence type="ECO:0000313" key="11">
    <source>
        <dbReference type="Proteomes" id="UP000755104"/>
    </source>
</evidence>
<name>A0ABS7J5Y9_9SPHN</name>
<keyword evidence="11" id="KW-1185">Reference proteome</keyword>
<feature type="domain" description="Flagellar M-ring N-terminal" evidence="9">
    <location>
        <begin position="23"/>
        <end position="188"/>
    </location>
</feature>
<keyword evidence="4 8" id="KW-0472">Membrane</keyword>
<comment type="caution">
    <text evidence="10">The sequence shown here is derived from an EMBL/GenBank/DDBJ whole genome shotgun (WGS) entry which is preliminary data.</text>
</comment>
<proteinExistence type="inferred from homology"/>
<dbReference type="NCBIfam" id="TIGR02544">
    <property type="entry name" value="III_secr_YscJ"/>
    <property type="match status" value="1"/>
</dbReference>
<dbReference type="PANTHER" id="PTHR30046">
    <property type="entry name" value="FLAGELLAR M-RING PROTEIN"/>
    <property type="match status" value="1"/>
</dbReference>
<comment type="subcellular location">
    <subcellularLocation>
        <location evidence="1">Cell outer membrane</location>
        <topology evidence="1">Lipid-anchor</topology>
    </subcellularLocation>
</comment>
<dbReference type="Gene3D" id="3.30.300.30">
    <property type="match status" value="1"/>
</dbReference>
<evidence type="ECO:0000313" key="10">
    <source>
        <dbReference type="EMBL" id="MBX7482752.1"/>
    </source>
</evidence>